<reference evidence="1" key="2">
    <citation type="journal article" date="2015" name="Data Brief">
        <title>Shoot transcriptome of the giant reed, Arundo donax.</title>
        <authorList>
            <person name="Barrero R.A."/>
            <person name="Guerrero F.D."/>
            <person name="Moolhuijzen P."/>
            <person name="Goolsby J.A."/>
            <person name="Tidwell J."/>
            <person name="Bellgard S.E."/>
            <person name="Bellgard M.I."/>
        </authorList>
    </citation>
    <scope>NUCLEOTIDE SEQUENCE</scope>
    <source>
        <tissue evidence="1">Shoot tissue taken approximately 20 cm above the soil surface</tissue>
    </source>
</reference>
<dbReference type="EMBL" id="GBRH01178847">
    <property type="protein sequence ID" value="JAE19049.1"/>
    <property type="molecule type" value="Transcribed_RNA"/>
</dbReference>
<name>A0A0A9G6E6_ARUDO</name>
<proteinExistence type="predicted"/>
<organism evidence="1">
    <name type="scientific">Arundo donax</name>
    <name type="common">Giant reed</name>
    <name type="synonym">Donax arundinaceus</name>
    <dbReference type="NCBI Taxonomy" id="35708"/>
    <lineage>
        <taxon>Eukaryota</taxon>
        <taxon>Viridiplantae</taxon>
        <taxon>Streptophyta</taxon>
        <taxon>Embryophyta</taxon>
        <taxon>Tracheophyta</taxon>
        <taxon>Spermatophyta</taxon>
        <taxon>Magnoliopsida</taxon>
        <taxon>Liliopsida</taxon>
        <taxon>Poales</taxon>
        <taxon>Poaceae</taxon>
        <taxon>PACMAD clade</taxon>
        <taxon>Arundinoideae</taxon>
        <taxon>Arundineae</taxon>
        <taxon>Arundo</taxon>
    </lineage>
</organism>
<accession>A0A0A9G6E6</accession>
<protein>
    <submittedName>
        <fullName evidence="1">Uncharacterized protein</fullName>
    </submittedName>
</protein>
<evidence type="ECO:0000313" key="1">
    <source>
        <dbReference type="EMBL" id="JAE19049.1"/>
    </source>
</evidence>
<dbReference type="AlphaFoldDB" id="A0A0A9G6E6"/>
<reference evidence="1" key="1">
    <citation type="submission" date="2014-09" db="EMBL/GenBank/DDBJ databases">
        <authorList>
            <person name="Magalhaes I.L.F."/>
            <person name="Oliveira U."/>
            <person name="Santos F.R."/>
            <person name="Vidigal T.H.D.A."/>
            <person name="Brescovit A.D."/>
            <person name="Santos A.J."/>
        </authorList>
    </citation>
    <scope>NUCLEOTIDE SEQUENCE</scope>
    <source>
        <tissue evidence="1">Shoot tissue taken approximately 20 cm above the soil surface</tissue>
    </source>
</reference>
<sequence length="48" mass="5415">MAHESSAFKMLHTLDKQAHLGRYTACLGPELQLPSTSSIRSSPLKRYR</sequence>